<accession>T2JZH4</accession>
<name>T2JZH4_CROWT</name>
<evidence type="ECO:0000313" key="1">
    <source>
        <dbReference type="EMBL" id="CCQ70456.1"/>
    </source>
</evidence>
<organism evidence="1 2">
    <name type="scientific">Crocosphaera watsonii WH 0402</name>
    <dbReference type="NCBI Taxonomy" id="1284629"/>
    <lineage>
        <taxon>Bacteria</taxon>
        <taxon>Bacillati</taxon>
        <taxon>Cyanobacteriota</taxon>
        <taxon>Cyanophyceae</taxon>
        <taxon>Oscillatoriophycideae</taxon>
        <taxon>Chroococcales</taxon>
        <taxon>Aphanothecaceae</taxon>
        <taxon>Crocosphaera</taxon>
    </lineage>
</organism>
<comment type="caution">
    <text evidence="1">The sequence shown here is derived from an EMBL/GenBank/DDBJ whole genome shotgun (WGS) entry which is preliminary data.</text>
</comment>
<sequence>MIADNPELGNNWAKGLVCDNSLEVSWGENCKGVGISPKLSKVTF</sequence>
<gene>
    <name evidence="1" type="ORF">CWATWH0402_5275</name>
</gene>
<dbReference type="Proteomes" id="UP000018130">
    <property type="component" value="Unassembled WGS sequence"/>
</dbReference>
<protein>
    <submittedName>
        <fullName evidence="1">Uncharacterized protein</fullName>
    </submittedName>
</protein>
<dbReference type="EMBL" id="CAQN01001215">
    <property type="protein sequence ID" value="CCQ70456.1"/>
    <property type="molecule type" value="Genomic_DNA"/>
</dbReference>
<dbReference type="AlphaFoldDB" id="T2JZH4"/>
<proteinExistence type="predicted"/>
<reference evidence="1 2" key="1">
    <citation type="submission" date="2013-01" db="EMBL/GenBank/DDBJ databases">
        <authorList>
            <person name="Bench S."/>
        </authorList>
    </citation>
    <scope>NUCLEOTIDE SEQUENCE [LARGE SCALE GENOMIC DNA]</scope>
    <source>
        <strain evidence="1 2">WH 0402</strain>
    </source>
</reference>
<reference evidence="1 2" key="2">
    <citation type="submission" date="2013-09" db="EMBL/GenBank/DDBJ databases">
        <title>Whole genome comparison of six Crocosphaera watsonii strains with differing phenotypes.</title>
        <authorList>
            <person name="Bench S.R."/>
            <person name="Heller P."/>
            <person name="Frank I."/>
            <person name="Arciniega M."/>
            <person name="Shilova I.N."/>
            <person name="Zehr J.P."/>
        </authorList>
    </citation>
    <scope>NUCLEOTIDE SEQUENCE [LARGE SCALE GENOMIC DNA]</scope>
    <source>
        <strain evidence="1 2">WH 0402</strain>
    </source>
</reference>
<evidence type="ECO:0000313" key="2">
    <source>
        <dbReference type="Proteomes" id="UP000018130"/>
    </source>
</evidence>